<organism evidence="6">
    <name type="scientific">Gaeumannomyces tritici (strain R3-111a-1)</name>
    <name type="common">Wheat and barley take-all root rot fungus</name>
    <name type="synonym">Gaeumannomyces graminis var. tritici</name>
    <dbReference type="NCBI Taxonomy" id="644352"/>
    <lineage>
        <taxon>Eukaryota</taxon>
        <taxon>Fungi</taxon>
        <taxon>Dikarya</taxon>
        <taxon>Ascomycota</taxon>
        <taxon>Pezizomycotina</taxon>
        <taxon>Sordariomycetes</taxon>
        <taxon>Sordariomycetidae</taxon>
        <taxon>Magnaporthales</taxon>
        <taxon>Magnaporthaceae</taxon>
        <taxon>Gaeumannomyces</taxon>
    </lineage>
</organism>
<dbReference type="Gene3D" id="1.20.1250.20">
    <property type="entry name" value="MFS general substrate transporter like domains"/>
    <property type="match status" value="2"/>
</dbReference>
<evidence type="ECO:0000256" key="2">
    <source>
        <dbReference type="ARBA" id="ARBA00022692"/>
    </source>
</evidence>
<gene>
    <name evidence="7" type="primary">20350294</name>
    <name evidence="6" type="ORF">GGTG_09836</name>
</gene>
<feature type="transmembrane region" description="Helical" evidence="5">
    <location>
        <begin position="318"/>
        <end position="336"/>
    </location>
</feature>
<dbReference type="EnsemblFungi" id="EJT72985">
    <property type="protein sequence ID" value="EJT72985"/>
    <property type="gene ID" value="GGTG_09836"/>
</dbReference>
<dbReference type="SUPFAM" id="SSF103473">
    <property type="entry name" value="MFS general substrate transporter"/>
    <property type="match status" value="2"/>
</dbReference>
<dbReference type="InterPro" id="IPR036259">
    <property type="entry name" value="MFS_trans_sf"/>
</dbReference>
<evidence type="ECO:0000256" key="1">
    <source>
        <dbReference type="ARBA" id="ARBA00004141"/>
    </source>
</evidence>
<dbReference type="PANTHER" id="PTHR23507">
    <property type="entry name" value="ZGC:174356"/>
    <property type="match status" value="1"/>
</dbReference>
<feature type="transmembrane region" description="Helical" evidence="5">
    <location>
        <begin position="148"/>
        <end position="173"/>
    </location>
</feature>
<comment type="subcellular location">
    <subcellularLocation>
        <location evidence="1">Membrane</location>
        <topology evidence="1">Multi-pass membrane protein</topology>
    </subcellularLocation>
</comment>
<dbReference type="Pfam" id="PF07690">
    <property type="entry name" value="MFS_1"/>
    <property type="match status" value="1"/>
</dbReference>
<dbReference type="InterPro" id="IPR011701">
    <property type="entry name" value="MFS"/>
</dbReference>
<keyword evidence="3 5" id="KW-1133">Transmembrane helix</keyword>
<accession>J3P8K2</accession>
<dbReference type="GO" id="GO:0016020">
    <property type="term" value="C:membrane"/>
    <property type="evidence" value="ECO:0007669"/>
    <property type="project" value="UniProtKB-SubCell"/>
</dbReference>
<dbReference type="RefSeq" id="XP_009225959.1">
    <property type="nucleotide sequence ID" value="XM_009227695.1"/>
</dbReference>
<dbReference type="AlphaFoldDB" id="J3P8K2"/>
<evidence type="ECO:0000256" key="4">
    <source>
        <dbReference type="ARBA" id="ARBA00023136"/>
    </source>
</evidence>
<feature type="transmembrane region" description="Helical" evidence="5">
    <location>
        <begin position="33"/>
        <end position="55"/>
    </location>
</feature>
<reference evidence="6" key="2">
    <citation type="submission" date="2010-07" db="EMBL/GenBank/DDBJ databases">
        <authorList>
            <consortium name="The Broad Institute Genome Sequencing Platform"/>
            <consortium name="Broad Institute Genome Sequencing Center for Infectious Disease"/>
            <person name="Ma L.-J."/>
            <person name="Dead R."/>
            <person name="Young S."/>
            <person name="Zeng Q."/>
            <person name="Koehrsen M."/>
            <person name="Alvarado L."/>
            <person name="Berlin A."/>
            <person name="Chapman S.B."/>
            <person name="Chen Z."/>
            <person name="Freedman E."/>
            <person name="Gellesch M."/>
            <person name="Goldberg J."/>
            <person name="Griggs A."/>
            <person name="Gujja S."/>
            <person name="Heilman E.R."/>
            <person name="Heiman D."/>
            <person name="Hepburn T."/>
            <person name="Howarth C."/>
            <person name="Jen D."/>
            <person name="Larson L."/>
            <person name="Mehta T."/>
            <person name="Neiman D."/>
            <person name="Pearson M."/>
            <person name="Roberts A."/>
            <person name="Saif S."/>
            <person name="Shea T."/>
            <person name="Shenoy N."/>
            <person name="Sisk P."/>
            <person name="Stolte C."/>
            <person name="Sykes S."/>
            <person name="Walk T."/>
            <person name="White J."/>
            <person name="Yandava C."/>
            <person name="Haas B."/>
            <person name="Nusbaum C."/>
            <person name="Birren B."/>
        </authorList>
    </citation>
    <scope>NUCLEOTIDE SEQUENCE</scope>
    <source>
        <strain evidence="6">R3-111a-1</strain>
    </source>
</reference>
<dbReference type="GeneID" id="20350294"/>
<feature type="transmembrane region" description="Helical" evidence="5">
    <location>
        <begin position="185"/>
        <end position="207"/>
    </location>
</feature>
<dbReference type="GO" id="GO:0022857">
    <property type="term" value="F:transmembrane transporter activity"/>
    <property type="evidence" value="ECO:0007669"/>
    <property type="project" value="InterPro"/>
</dbReference>
<dbReference type="OrthoDB" id="5204190at2759"/>
<dbReference type="VEuPathDB" id="FungiDB:GGTG_09836"/>
<feature type="transmembrane region" description="Helical" evidence="5">
    <location>
        <begin position="496"/>
        <end position="515"/>
    </location>
</feature>
<evidence type="ECO:0000256" key="5">
    <source>
        <dbReference type="SAM" id="Phobius"/>
    </source>
</evidence>
<feature type="transmembrane region" description="Helical" evidence="5">
    <location>
        <begin position="119"/>
        <end position="142"/>
    </location>
</feature>
<reference evidence="8" key="1">
    <citation type="submission" date="2010-07" db="EMBL/GenBank/DDBJ databases">
        <title>The genome sequence of Gaeumannomyces graminis var. tritici strain R3-111a-1.</title>
        <authorList>
            <consortium name="The Broad Institute Genome Sequencing Platform"/>
            <person name="Ma L.-J."/>
            <person name="Dead R."/>
            <person name="Young S."/>
            <person name="Zeng Q."/>
            <person name="Koehrsen M."/>
            <person name="Alvarado L."/>
            <person name="Berlin A."/>
            <person name="Chapman S.B."/>
            <person name="Chen Z."/>
            <person name="Freedman E."/>
            <person name="Gellesch M."/>
            <person name="Goldberg J."/>
            <person name="Griggs A."/>
            <person name="Gujja S."/>
            <person name="Heilman E.R."/>
            <person name="Heiman D."/>
            <person name="Hepburn T."/>
            <person name="Howarth C."/>
            <person name="Jen D."/>
            <person name="Larson L."/>
            <person name="Mehta T."/>
            <person name="Neiman D."/>
            <person name="Pearson M."/>
            <person name="Roberts A."/>
            <person name="Saif S."/>
            <person name="Shea T."/>
            <person name="Shenoy N."/>
            <person name="Sisk P."/>
            <person name="Stolte C."/>
            <person name="Sykes S."/>
            <person name="Walk T."/>
            <person name="White J."/>
            <person name="Yandava C."/>
            <person name="Haas B."/>
            <person name="Nusbaum C."/>
            <person name="Birren B."/>
        </authorList>
    </citation>
    <scope>NUCLEOTIDE SEQUENCE [LARGE SCALE GENOMIC DNA]</scope>
    <source>
        <strain evidence="8">R3-111a-1</strain>
    </source>
</reference>
<dbReference type="Proteomes" id="UP000006039">
    <property type="component" value="Unassembled WGS sequence"/>
</dbReference>
<feature type="transmembrane region" description="Helical" evidence="5">
    <location>
        <begin position="430"/>
        <end position="451"/>
    </location>
</feature>
<protein>
    <recommendedName>
        <fullName evidence="9">Major facilitator superfamily (MFS) profile domain-containing protein</fullName>
    </recommendedName>
</protein>
<evidence type="ECO:0008006" key="9">
    <source>
        <dbReference type="Google" id="ProtNLM"/>
    </source>
</evidence>
<feature type="transmembrane region" description="Helical" evidence="5">
    <location>
        <begin position="279"/>
        <end position="298"/>
    </location>
</feature>
<reference evidence="6" key="3">
    <citation type="submission" date="2010-09" db="EMBL/GenBank/DDBJ databases">
        <title>Annotation of Gaeumannomyces graminis var. tritici R3-111a-1.</title>
        <authorList>
            <consortium name="The Broad Institute Genome Sequencing Platform"/>
            <person name="Ma L.-J."/>
            <person name="Dead R."/>
            <person name="Young S.K."/>
            <person name="Zeng Q."/>
            <person name="Gargeya S."/>
            <person name="Fitzgerald M."/>
            <person name="Haas B."/>
            <person name="Abouelleil A."/>
            <person name="Alvarado L."/>
            <person name="Arachchi H.M."/>
            <person name="Berlin A."/>
            <person name="Brown A."/>
            <person name="Chapman S.B."/>
            <person name="Chen Z."/>
            <person name="Dunbar C."/>
            <person name="Freedman E."/>
            <person name="Gearin G."/>
            <person name="Gellesch M."/>
            <person name="Goldberg J."/>
            <person name="Griggs A."/>
            <person name="Gujja S."/>
            <person name="Heiman D."/>
            <person name="Howarth C."/>
            <person name="Larson L."/>
            <person name="Lui A."/>
            <person name="MacDonald P.J.P."/>
            <person name="Mehta T."/>
            <person name="Montmayeur A."/>
            <person name="Murphy C."/>
            <person name="Neiman D."/>
            <person name="Pearson M."/>
            <person name="Priest M."/>
            <person name="Roberts A."/>
            <person name="Saif S."/>
            <person name="Shea T."/>
            <person name="Shenoy N."/>
            <person name="Sisk P."/>
            <person name="Stolte C."/>
            <person name="Sykes S."/>
            <person name="Yandava C."/>
            <person name="Wortman J."/>
            <person name="Nusbaum C."/>
            <person name="Birren B."/>
        </authorList>
    </citation>
    <scope>NUCLEOTIDE SEQUENCE</scope>
    <source>
        <strain evidence="6">R3-111a-1</strain>
    </source>
</reference>
<evidence type="ECO:0000313" key="7">
    <source>
        <dbReference type="EnsemblFungi" id="EJT72985"/>
    </source>
</evidence>
<dbReference type="EMBL" id="GL385399">
    <property type="protein sequence ID" value="EJT72985.1"/>
    <property type="molecule type" value="Genomic_DNA"/>
</dbReference>
<evidence type="ECO:0000256" key="3">
    <source>
        <dbReference type="ARBA" id="ARBA00022989"/>
    </source>
</evidence>
<keyword evidence="2 5" id="KW-0812">Transmembrane</keyword>
<proteinExistence type="predicted"/>
<keyword evidence="8" id="KW-1185">Reference proteome</keyword>
<reference evidence="7" key="4">
    <citation type="journal article" date="2015" name="G3 (Bethesda)">
        <title>Genome sequences of three phytopathogenic species of the Magnaporthaceae family of fungi.</title>
        <authorList>
            <person name="Okagaki L.H."/>
            <person name="Nunes C.C."/>
            <person name="Sailsbery J."/>
            <person name="Clay B."/>
            <person name="Brown D."/>
            <person name="John T."/>
            <person name="Oh Y."/>
            <person name="Young N."/>
            <person name="Fitzgerald M."/>
            <person name="Haas B.J."/>
            <person name="Zeng Q."/>
            <person name="Young S."/>
            <person name="Adiconis X."/>
            <person name="Fan L."/>
            <person name="Levin J.Z."/>
            <person name="Mitchell T.K."/>
            <person name="Okubara P.A."/>
            <person name="Farman M.L."/>
            <person name="Kohn L.M."/>
            <person name="Birren B."/>
            <person name="Ma L.-J."/>
            <person name="Dean R.A."/>
        </authorList>
    </citation>
    <scope>NUCLEOTIDE SEQUENCE</scope>
    <source>
        <strain evidence="7">R3-111a-1</strain>
    </source>
</reference>
<name>J3P8K2_GAET3</name>
<dbReference type="eggNOG" id="ENOG502S731">
    <property type="taxonomic scope" value="Eukaryota"/>
</dbReference>
<feature type="transmembrane region" description="Helical" evidence="5">
    <location>
        <begin position="472"/>
        <end position="490"/>
    </location>
</feature>
<sequence length="532" mass="57399">MDSPSDETTPLIAQPSKESRLRWSKSWSPANRVLLAGFLITLSFSFTQVPIIYIVRQMMCDDYYTSHAPYEGDGDRCNRNAISAGTATQLSYLAMSTTICGTINLFVSAWQSKRLGPRAALICQVFVPAIRVAAQIIGIILGGKRGLITIQATQLITVLGGPAGYLVLVNTIASEVVEPMQRTAVFGRLQGCAMLGQAIGFLTGGIIGDTFGIRKPFETAFFSFLIATVYVQLCLPYIPPGQLSQSKNTEKGIKGFFAPLRVLAPQTIRLQNGQVKKHYGVLFLCCGVFTGVLATGYVPTLVQLYATSQFGFRQVENGFLTSGNALMRAVFLTFMFPSIIDRGRKWFVAPEQASPAPIEPAEPGEIPTEPALFDAPSGVQGEDQPNEPMVTSQPNERASCGFDLYFLRSSLLVDGAVTTVSAYASEGWHMYLAALLLPFGSGTAPAAKGVITEMCPPSQRADALSAITLVENIARLSTLGLFGFVFASLSEIGQEYLTFFINAAVAVVAMAVLLLSHFPPENSSLVEDEDEE</sequence>
<feature type="transmembrane region" description="Helical" evidence="5">
    <location>
        <begin position="219"/>
        <end position="238"/>
    </location>
</feature>
<evidence type="ECO:0000313" key="8">
    <source>
        <dbReference type="Proteomes" id="UP000006039"/>
    </source>
</evidence>
<evidence type="ECO:0000313" key="6">
    <source>
        <dbReference type="EMBL" id="EJT72985.1"/>
    </source>
</evidence>
<reference evidence="7" key="5">
    <citation type="submission" date="2018-04" db="UniProtKB">
        <authorList>
            <consortium name="EnsemblFungi"/>
        </authorList>
    </citation>
    <scope>IDENTIFICATION</scope>
    <source>
        <strain evidence="7">R3-111a-1</strain>
    </source>
</reference>
<keyword evidence="4 5" id="KW-0472">Membrane</keyword>
<dbReference type="PANTHER" id="PTHR23507:SF13">
    <property type="entry name" value="MFS GENERAL SUBSTRATE TRANSPORTER"/>
    <property type="match status" value="1"/>
</dbReference>
<dbReference type="STRING" id="644352.J3P8K2"/>
<dbReference type="HOGENOM" id="CLU_025399_0_0_1"/>